<evidence type="ECO:0000259" key="7">
    <source>
        <dbReference type="Pfam" id="PF07980"/>
    </source>
</evidence>
<dbReference type="InterPro" id="IPR012944">
    <property type="entry name" value="SusD_RagB_dom"/>
</dbReference>
<dbReference type="PROSITE" id="PS51257">
    <property type="entry name" value="PROKAR_LIPOPROTEIN"/>
    <property type="match status" value="1"/>
</dbReference>
<protein>
    <submittedName>
        <fullName evidence="9">RagB/SusD family nutrient uptake outer membrane protein</fullName>
    </submittedName>
</protein>
<evidence type="ECO:0000256" key="1">
    <source>
        <dbReference type="ARBA" id="ARBA00004442"/>
    </source>
</evidence>
<evidence type="ECO:0000313" key="9">
    <source>
        <dbReference type="EMBL" id="MBO8452954.1"/>
    </source>
</evidence>
<dbReference type="InterPro" id="IPR011990">
    <property type="entry name" value="TPR-like_helical_dom_sf"/>
</dbReference>
<accession>A0A9D9HIL8</accession>
<feature type="domain" description="SusD-like N-terminal" evidence="8">
    <location>
        <begin position="37"/>
        <end position="241"/>
    </location>
</feature>
<evidence type="ECO:0000256" key="5">
    <source>
        <dbReference type="ARBA" id="ARBA00023237"/>
    </source>
</evidence>
<keyword evidence="3 6" id="KW-0732">Signal</keyword>
<dbReference type="GO" id="GO:0009279">
    <property type="term" value="C:cell outer membrane"/>
    <property type="evidence" value="ECO:0007669"/>
    <property type="project" value="UniProtKB-SubCell"/>
</dbReference>
<organism evidence="9 10">
    <name type="scientific">Candidatus Cryptobacteroides intestinavium</name>
    <dbReference type="NCBI Taxonomy" id="2840766"/>
    <lineage>
        <taxon>Bacteria</taxon>
        <taxon>Pseudomonadati</taxon>
        <taxon>Bacteroidota</taxon>
        <taxon>Bacteroidia</taxon>
        <taxon>Bacteroidales</taxon>
        <taxon>Candidatus Cryptobacteroides</taxon>
    </lineage>
</organism>
<dbReference type="Proteomes" id="UP000823661">
    <property type="component" value="Unassembled WGS sequence"/>
</dbReference>
<evidence type="ECO:0000256" key="2">
    <source>
        <dbReference type="ARBA" id="ARBA00006275"/>
    </source>
</evidence>
<dbReference type="Gene3D" id="1.25.40.390">
    <property type="match status" value="1"/>
</dbReference>
<reference evidence="9" key="2">
    <citation type="journal article" date="2021" name="PeerJ">
        <title>Extensive microbial diversity within the chicken gut microbiome revealed by metagenomics and culture.</title>
        <authorList>
            <person name="Gilroy R."/>
            <person name="Ravi A."/>
            <person name="Getino M."/>
            <person name="Pursley I."/>
            <person name="Horton D.L."/>
            <person name="Alikhan N.F."/>
            <person name="Baker D."/>
            <person name="Gharbi K."/>
            <person name="Hall N."/>
            <person name="Watson M."/>
            <person name="Adriaenssens E.M."/>
            <person name="Foster-Nyarko E."/>
            <person name="Jarju S."/>
            <person name="Secka A."/>
            <person name="Antonio M."/>
            <person name="Oren A."/>
            <person name="Chaudhuri R.R."/>
            <person name="La Ragione R."/>
            <person name="Hildebrand F."/>
            <person name="Pallen M.J."/>
        </authorList>
    </citation>
    <scope>NUCLEOTIDE SEQUENCE</scope>
    <source>
        <strain evidence="9">B1-20833</strain>
    </source>
</reference>
<dbReference type="AlphaFoldDB" id="A0A9D9HIL8"/>
<dbReference type="Pfam" id="PF14322">
    <property type="entry name" value="SusD-like_3"/>
    <property type="match status" value="1"/>
</dbReference>
<sequence length="505" mass="58019">MKKIFRIFAIVPALAFFSCDLDLYPVTSYNEGNVTVDESSESQYSTRAQMQGLRDALYNSNARDIQEKGFLDWLVYNECRADNAYCGSLTTGEIVAIEANSQDGANKNVDRDWSWYLNQLTAANQIICNIDRVKENDPTLTDKEYQEWKSEAFCWRSLMLYQMSQIWGAVPVITTIPPAITAENIEDVYDDYYPARADIDDVYERMITDLEYAVQYAPDVNHSNKFLFTKGFANGLLARIYAEKTRQDWNKVAQYCEAVEGMGYSLCEHYGDLWAYNDEDTENRNTPESIFEVQWTRSSGNWVNWMLYRNAYDPDGSYSWAKWITPSRDLIAAYQVEGDTERMNATIKFDECTWSSYYPAENYAFMNKVPTGATSIIVMRLAEIYLLHAEALTMTGKLTGEDGAEGYVNKVRTRAGLAPLEPRATQSQEAMLDAVLHERRLELALEGFRFYDLVRHGKAKEIHDAMPLEDPYWQPRYPLTDETILMPIPTTALEDNPRLVQNPGY</sequence>
<name>A0A9D9HIL8_9BACT</name>
<keyword evidence="4" id="KW-0472">Membrane</keyword>
<comment type="caution">
    <text evidence="9">The sequence shown here is derived from an EMBL/GenBank/DDBJ whole genome shotgun (WGS) entry which is preliminary data.</text>
</comment>
<evidence type="ECO:0000256" key="3">
    <source>
        <dbReference type="ARBA" id="ARBA00022729"/>
    </source>
</evidence>
<dbReference type="InterPro" id="IPR033985">
    <property type="entry name" value="SusD-like_N"/>
</dbReference>
<evidence type="ECO:0000256" key="4">
    <source>
        <dbReference type="ARBA" id="ARBA00023136"/>
    </source>
</evidence>
<gene>
    <name evidence="9" type="ORF">IAC06_08775</name>
</gene>
<keyword evidence="5" id="KW-0998">Cell outer membrane</keyword>
<dbReference type="SUPFAM" id="SSF48452">
    <property type="entry name" value="TPR-like"/>
    <property type="match status" value="1"/>
</dbReference>
<evidence type="ECO:0000259" key="8">
    <source>
        <dbReference type="Pfam" id="PF14322"/>
    </source>
</evidence>
<feature type="chain" id="PRO_5039063296" evidence="6">
    <location>
        <begin position="16"/>
        <end position="505"/>
    </location>
</feature>
<evidence type="ECO:0000256" key="6">
    <source>
        <dbReference type="SAM" id="SignalP"/>
    </source>
</evidence>
<proteinExistence type="inferred from homology"/>
<evidence type="ECO:0000313" key="10">
    <source>
        <dbReference type="Proteomes" id="UP000823661"/>
    </source>
</evidence>
<comment type="subcellular location">
    <subcellularLocation>
        <location evidence="1">Cell outer membrane</location>
    </subcellularLocation>
</comment>
<dbReference type="Pfam" id="PF07980">
    <property type="entry name" value="SusD_RagB"/>
    <property type="match status" value="1"/>
</dbReference>
<comment type="similarity">
    <text evidence="2">Belongs to the SusD family.</text>
</comment>
<feature type="domain" description="RagB/SusD" evidence="7">
    <location>
        <begin position="372"/>
        <end position="505"/>
    </location>
</feature>
<feature type="signal peptide" evidence="6">
    <location>
        <begin position="1"/>
        <end position="15"/>
    </location>
</feature>
<reference evidence="9" key="1">
    <citation type="submission" date="2020-10" db="EMBL/GenBank/DDBJ databases">
        <authorList>
            <person name="Gilroy R."/>
        </authorList>
    </citation>
    <scope>NUCLEOTIDE SEQUENCE</scope>
    <source>
        <strain evidence="9">B1-20833</strain>
    </source>
</reference>
<dbReference type="EMBL" id="JADIMI010000083">
    <property type="protein sequence ID" value="MBO8452954.1"/>
    <property type="molecule type" value="Genomic_DNA"/>
</dbReference>